<dbReference type="Proteomes" id="UP000887159">
    <property type="component" value="Unassembled WGS sequence"/>
</dbReference>
<dbReference type="EMBL" id="BMAU01021328">
    <property type="protein sequence ID" value="GFY14393.1"/>
    <property type="molecule type" value="Genomic_DNA"/>
</dbReference>
<keyword evidence="2" id="KW-1185">Reference proteome</keyword>
<organism evidence="1 2">
    <name type="scientific">Trichonephila clavipes</name>
    <name type="common">Golden silk orbweaver</name>
    <name type="synonym">Nephila clavipes</name>
    <dbReference type="NCBI Taxonomy" id="2585209"/>
    <lineage>
        <taxon>Eukaryota</taxon>
        <taxon>Metazoa</taxon>
        <taxon>Ecdysozoa</taxon>
        <taxon>Arthropoda</taxon>
        <taxon>Chelicerata</taxon>
        <taxon>Arachnida</taxon>
        <taxon>Araneae</taxon>
        <taxon>Araneomorphae</taxon>
        <taxon>Entelegynae</taxon>
        <taxon>Araneoidea</taxon>
        <taxon>Nephilidae</taxon>
        <taxon>Trichonephila</taxon>
    </lineage>
</organism>
<proteinExistence type="predicted"/>
<evidence type="ECO:0000313" key="2">
    <source>
        <dbReference type="Proteomes" id="UP000887159"/>
    </source>
</evidence>
<reference evidence="1" key="1">
    <citation type="submission" date="2020-08" db="EMBL/GenBank/DDBJ databases">
        <title>Multicomponent nature underlies the extraordinary mechanical properties of spider dragline silk.</title>
        <authorList>
            <person name="Kono N."/>
            <person name="Nakamura H."/>
            <person name="Mori M."/>
            <person name="Yoshida Y."/>
            <person name="Ohtoshi R."/>
            <person name="Malay A.D."/>
            <person name="Moran D.A.P."/>
            <person name="Tomita M."/>
            <person name="Numata K."/>
            <person name="Arakawa K."/>
        </authorList>
    </citation>
    <scope>NUCLEOTIDE SEQUENCE</scope>
</reference>
<gene>
    <name evidence="1" type="primary">NCL1_03966</name>
    <name evidence="1" type="ORF">TNCV_1021581</name>
</gene>
<accession>A0A8X6VN28</accession>
<protein>
    <submittedName>
        <fullName evidence="1">Uncharacterized protein</fullName>
    </submittedName>
</protein>
<name>A0A8X6VN28_TRICX</name>
<dbReference type="AlphaFoldDB" id="A0A8X6VN28"/>
<sequence>MPPNTLRVHTEYVFFKSVDPKVLWVVAAETPMAGDWRIFRSHSVPCLNCGGGDRWCHHLSLRPKTDVHLAPWHDEFRGPRSDYIRQGALETTTIGVQKCYALRSKWPCYWTSLNPFPGELFLTSKLQCGSNPLAL</sequence>
<comment type="caution">
    <text evidence="1">The sequence shown here is derived from an EMBL/GenBank/DDBJ whole genome shotgun (WGS) entry which is preliminary data.</text>
</comment>
<evidence type="ECO:0000313" key="1">
    <source>
        <dbReference type="EMBL" id="GFY14393.1"/>
    </source>
</evidence>